<protein>
    <recommendedName>
        <fullName evidence="1">Minor capsid protein P8 central region domain-containing protein</fullName>
    </recommendedName>
</protein>
<sequence>MNYQNFSAYSNIPPCYGKEQDAFYDNGKGVPQMNANNMTVQDIYRTPFLLLQEHRKNYINMSATALKGIQSNSDLSKLFFSDTNMKRLQRMIKKEIYKRTNGEFKLDLDQEQRDLFIVMRAVYLEHARFLPGQIVRQVKRLNEKVVSEAVPGMITELRQYYGYLKEINKPLTPIPRPINANNRGRRTLPSVTTVWGAD</sequence>
<dbReference type="Pfam" id="PF19065">
    <property type="entry name" value="P8_CR"/>
    <property type="match status" value="1"/>
</dbReference>
<proteinExistence type="predicted"/>
<accession>A0A3G5A7F2</accession>
<gene>
    <name evidence="2" type="ORF">Homavirus11_7</name>
</gene>
<evidence type="ECO:0000313" key="2">
    <source>
        <dbReference type="EMBL" id="AYV82151.1"/>
    </source>
</evidence>
<dbReference type="EMBL" id="MK072342">
    <property type="protein sequence ID" value="AYV82151.1"/>
    <property type="molecule type" value="Genomic_DNA"/>
</dbReference>
<name>A0A3G5A7F2_9VIRU</name>
<organism evidence="2">
    <name type="scientific">Homavirus sp</name>
    <dbReference type="NCBI Taxonomy" id="2487769"/>
    <lineage>
        <taxon>Viruses</taxon>
        <taxon>Varidnaviria</taxon>
        <taxon>Bamfordvirae</taxon>
        <taxon>Nucleocytoviricota</taxon>
        <taxon>Megaviricetes</taxon>
        <taxon>Imitervirales</taxon>
        <taxon>Mimiviridae</taxon>
        <taxon>Klosneuvirinae</taxon>
    </lineage>
</organism>
<dbReference type="InterPro" id="IPR043916">
    <property type="entry name" value="P8_CR"/>
</dbReference>
<feature type="domain" description="Minor capsid protein P8 central region" evidence="1">
    <location>
        <begin position="70"/>
        <end position="192"/>
    </location>
</feature>
<reference evidence="2" key="1">
    <citation type="submission" date="2018-10" db="EMBL/GenBank/DDBJ databases">
        <title>Hidden diversity of soil giant viruses.</title>
        <authorList>
            <person name="Schulz F."/>
            <person name="Alteio L."/>
            <person name="Goudeau D."/>
            <person name="Ryan E.M."/>
            <person name="Malmstrom R.R."/>
            <person name="Blanchard J."/>
            <person name="Woyke T."/>
        </authorList>
    </citation>
    <scope>NUCLEOTIDE SEQUENCE</scope>
    <source>
        <strain evidence="2">HOV1</strain>
    </source>
</reference>
<evidence type="ECO:0000259" key="1">
    <source>
        <dbReference type="Pfam" id="PF19065"/>
    </source>
</evidence>